<dbReference type="RefSeq" id="WP_137247914.1">
    <property type="nucleotide sequence ID" value="NZ_SZQA01000014.1"/>
</dbReference>
<dbReference type="Gene3D" id="1.10.1200.10">
    <property type="entry name" value="ACP-like"/>
    <property type="match status" value="1"/>
</dbReference>
<dbReference type="SUPFAM" id="SSF47336">
    <property type="entry name" value="ACP-like"/>
    <property type="match status" value="1"/>
</dbReference>
<dbReference type="Proteomes" id="UP000308705">
    <property type="component" value="Unassembled WGS sequence"/>
</dbReference>
<evidence type="ECO:0000259" key="1">
    <source>
        <dbReference type="Pfam" id="PF00550"/>
    </source>
</evidence>
<organism evidence="2 3">
    <name type="scientific">Herbidospora galbida</name>
    <dbReference type="NCBI Taxonomy" id="2575442"/>
    <lineage>
        <taxon>Bacteria</taxon>
        <taxon>Bacillati</taxon>
        <taxon>Actinomycetota</taxon>
        <taxon>Actinomycetes</taxon>
        <taxon>Streptosporangiales</taxon>
        <taxon>Streptosporangiaceae</taxon>
        <taxon>Herbidospora</taxon>
    </lineage>
</organism>
<sequence length="78" mass="8182">MTDELRVRLAGMIADASGGVISSDEVLAGRHTLSALGLTSLARISLIDTIEDVFGLEFDLSGDLSSFEDVDTLVAALK</sequence>
<dbReference type="OrthoDB" id="3404602at2"/>
<name>A0A4U3MGX9_9ACTN</name>
<evidence type="ECO:0000313" key="2">
    <source>
        <dbReference type="EMBL" id="TKK87742.1"/>
    </source>
</evidence>
<dbReference type="InterPro" id="IPR009081">
    <property type="entry name" value="PP-bd_ACP"/>
</dbReference>
<keyword evidence="3" id="KW-1185">Reference proteome</keyword>
<reference evidence="2 3" key="1">
    <citation type="submission" date="2019-04" db="EMBL/GenBank/DDBJ databases">
        <title>Herbidospora sp. NEAU-GS14.nov., a novel actinomycete isolated from soil.</title>
        <authorList>
            <person name="Han L."/>
        </authorList>
    </citation>
    <scope>NUCLEOTIDE SEQUENCE [LARGE SCALE GENOMIC DNA]</scope>
    <source>
        <strain evidence="2 3">NEAU-GS14</strain>
    </source>
</reference>
<accession>A0A4U3MGX9</accession>
<evidence type="ECO:0000313" key="3">
    <source>
        <dbReference type="Proteomes" id="UP000308705"/>
    </source>
</evidence>
<dbReference type="AlphaFoldDB" id="A0A4U3MGX9"/>
<gene>
    <name evidence="2" type="ORF">FDA94_16310</name>
</gene>
<dbReference type="Pfam" id="PF00550">
    <property type="entry name" value="PP-binding"/>
    <property type="match status" value="1"/>
</dbReference>
<dbReference type="EMBL" id="SZQA01000014">
    <property type="protein sequence ID" value="TKK87742.1"/>
    <property type="molecule type" value="Genomic_DNA"/>
</dbReference>
<dbReference type="InterPro" id="IPR036736">
    <property type="entry name" value="ACP-like_sf"/>
</dbReference>
<proteinExistence type="predicted"/>
<comment type="caution">
    <text evidence="2">The sequence shown here is derived from an EMBL/GenBank/DDBJ whole genome shotgun (WGS) entry which is preliminary data.</text>
</comment>
<feature type="domain" description="Carrier" evidence="1">
    <location>
        <begin position="24"/>
        <end position="77"/>
    </location>
</feature>
<protein>
    <submittedName>
        <fullName evidence="2">Acyl carrier protein</fullName>
    </submittedName>
</protein>